<dbReference type="GO" id="GO:0003677">
    <property type="term" value="F:DNA binding"/>
    <property type="evidence" value="ECO:0007669"/>
    <property type="project" value="InterPro"/>
</dbReference>
<dbReference type="SUPFAM" id="SSF53335">
    <property type="entry name" value="S-adenosyl-L-methionine-dependent methyltransferases"/>
    <property type="match status" value="2"/>
</dbReference>
<comment type="caution">
    <text evidence="5">The sequence shown here is derived from an EMBL/GenBank/DDBJ whole genome shotgun (WGS) entry which is preliminary data.</text>
</comment>
<feature type="domain" description="DNA methylase N-4/N-6" evidence="4">
    <location>
        <begin position="24"/>
        <end position="129"/>
    </location>
</feature>
<dbReference type="Gene3D" id="3.40.50.150">
    <property type="entry name" value="Vaccinia Virus protein VP39"/>
    <property type="match status" value="2"/>
</dbReference>
<keyword evidence="1" id="KW-0489">Methyltransferase</keyword>
<dbReference type="InterPro" id="IPR001091">
    <property type="entry name" value="RM_Methyltransferase"/>
</dbReference>
<evidence type="ECO:0000313" key="5">
    <source>
        <dbReference type="EMBL" id="KKN07054.1"/>
    </source>
</evidence>
<name>A0A0F9MN39_9ZZZZ</name>
<evidence type="ECO:0000259" key="4">
    <source>
        <dbReference type="Pfam" id="PF01555"/>
    </source>
</evidence>
<dbReference type="EMBL" id="LAZR01004612">
    <property type="protein sequence ID" value="KKN07054.1"/>
    <property type="molecule type" value="Genomic_DNA"/>
</dbReference>
<feature type="compositionally biased region" description="Basic and acidic residues" evidence="3">
    <location>
        <begin position="1"/>
        <end position="12"/>
    </location>
</feature>
<keyword evidence="2" id="KW-0808">Transferase</keyword>
<reference evidence="5" key="1">
    <citation type="journal article" date="2015" name="Nature">
        <title>Complex archaea that bridge the gap between prokaryotes and eukaryotes.</title>
        <authorList>
            <person name="Spang A."/>
            <person name="Saw J.H."/>
            <person name="Jorgensen S.L."/>
            <person name="Zaremba-Niedzwiedzka K."/>
            <person name="Martijn J."/>
            <person name="Lind A.E."/>
            <person name="van Eijk R."/>
            <person name="Schleper C."/>
            <person name="Guy L."/>
            <person name="Ettema T.J."/>
        </authorList>
    </citation>
    <scope>NUCLEOTIDE SEQUENCE</scope>
</reference>
<dbReference type="AlphaFoldDB" id="A0A0F9MN39"/>
<dbReference type="Pfam" id="PF01555">
    <property type="entry name" value="N6_N4_Mtase"/>
    <property type="match status" value="1"/>
</dbReference>
<protein>
    <recommendedName>
        <fullName evidence="4">DNA methylase N-4/N-6 domain-containing protein</fullName>
    </recommendedName>
</protein>
<gene>
    <name evidence="5" type="ORF">LCGC14_1071010</name>
</gene>
<dbReference type="GO" id="GO:0008170">
    <property type="term" value="F:N-methyltransferase activity"/>
    <property type="evidence" value="ECO:0007669"/>
    <property type="project" value="InterPro"/>
</dbReference>
<dbReference type="InterPro" id="IPR029063">
    <property type="entry name" value="SAM-dependent_MTases_sf"/>
</dbReference>
<accession>A0A0F9MN39</accession>
<evidence type="ECO:0000256" key="1">
    <source>
        <dbReference type="ARBA" id="ARBA00022603"/>
    </source>
</evidence>
<dbReference type="InterPro" id="IPR002941">
    <property type="entry name" value="DNA_methylase_N4/N6"/>
</dbReference>
<dbReference type="GO" id="GO:0032259">
    <property type="term" value="P:methylation"/>
    <property type="evidence" value="ECO:0007669"/>
    <property type="project" value="UniProtKB-KW"/>
</dbReference>
<dbReference type="CDD" id="cd02440">
    <property type="entry name" value="AdoMet_MTases"/>
    <property type="match status" value="1"/>
</dbReference>
<dbReference type="PRINTS" id="PR00508">
    <property type="entry name" value="S21N4MTFRASE"/>
</dbReference>
<evidence type="ECO:0000256" key="3">
    <source>
        <dbReference type="SAM" id="MobiDB-lite"/>
    </source>
</evidence>
<sequence length="317" mass="37596">MKIEKEDLEKNTSENSKIGSLRNFKEKESDLNKIDNRNRINELSLKEWIRHTNSLHRFNKKVPRDALKSAHPATFEEELPFYYIEFFSKTNDIILDPFMGTGTTSIASNLLDRRSIGIEINKRFTEIAKRRFEINGLKSNRHFIFEGDCYKILQNGELSSLLEDLDSKIAFTITSPPFHNILKFNSNKKGRGISYYKNYGDQTENLENIEDYHHFLKVLKEIFDKIYRISKNKGYLVINVKNFYRKVKYKNGRISQEIQFFAWDLASYISKTKWIPCGEQIWDYQNKSLFPFGYPYVYLANITHSYNLIFYKDISKK</sequence>
<proteinExistence type="predicted"/>
<organism evidence="5">
    <name type="scientific">marine sediment metagenome</name>
    <dbReference type="NCBI Taxonomy" id="412755"/>
    <lineage>
        <taxon>unclassified sequences</taxon>
        <taxon>metagenomes</taxon>
        <taxon>ecological metagenomes</taxon>
    </lineage>
</organism>
<evidence type="ECO:0000256" key="2">
    <source>
        <dbReference type="ARBA" id="ARBA00022679"/>
    </source>
</evidence>
<feature type="region of interest" description="Disordered" evidence="3">
    <location>
        <begin position="1"/>
        <end position="21"/>
    </location>
</feature>